<dbReference type="GO" id="GO:0015379">
    <property type="term" value="F:potassium:chloride symporter activity"/>
    <property type="evidence" value="ECO:0007669"/>
    <property type="project" value="InterPro"/>
</dbReference>
<name>A0A0T5YYW8_9GAMM</name>
<feature type="binding site" evidence="13">
    <location>
        <position position="433"/>
    </location>
    <ligand>
        <name>K(+)</name>
        <dbReference type="ChEBI" id="CHEBI:29103"/>
    </ligand>
</feature>
<dbReference type="Pfam" id="PF02386">
    <property type="entry name" value="TrkH"/>
    <property type="match status" value="1"/>
</dbReference>
<evidence type="ECO:0000256" key="2">
    <source>
        <dbReference type="ARBA" id="ARBA00009137"/>
    </source>
</evidence>
<dbReference type="Proteomes" id="UP000051634">
    <property type="component" value="Unassembled WGS sequence"/>
</dbReference>
<dbReference type="InterPro" id="IPR004772">
    <property type="entry name" value="TrkH"/>
</dbReference>
<evidence type="ECO:0000256" key="12">
    <source>
        <dbReference type="PIRNR" id="PIRNR006247"/>
    </source>
</evidence>
<feature type="binding site" evidence="13">
    <location>
        <position position="219"/>
    </location>
    <ligand>
        <name>K(+)</name>
        <dbReference type="ChEBI" id="CHEBI:29103"/>
    </ligand>
</feature>
<evidence type="ECO:0000313" key="17">
    <source>
        <dbReference type="Proteomes" id="UP000051276"/>
    </source>
</evidence>
<feature type="transmembrane region" description="Helical" evidence="14">
    <location>
        <begin position="230"/>
        <end position="253"/>
    </location>
</feature>
<keyword evidence="9 14" id="KW-1133">Transmembrane helix</keyword>
<keyword evidence="18" id="KW-1185">Reference proteome</keyword>
<comment type="similarity">
    <text evidence="2 12">Belongs to the TrkH potassium transport family.</text>
</comment>
<feature type="transmembrane region" description="Helical" evidence="14">
    <location>
        <begin position="330"/>
        <end position="352"/>
    </location>
</feature>
<keyword evidence="8 12" id="KW-0630">Potassium</keyword>
<dbReference type="EMBL" id="LDXT01000074">
    <property type="protein sequence ID" value="KRT55740.1"/>
    <property type="molecule type" value="Genomic_DNA"/>
</dbReference>
<sequence>MHTRIIARVSGALAIIFGLSLCGPLGVAIWYQEAELTNFLIPMLGTLALGGLLWLVGGRSRIRLSNRDGYIIVSAFWVLLSLLGTWPLILSVHLGLVDALFESTSAVTTTGATVITGLDDLPKSILFYRQQLQWLGGMGLIVLGVAVLPMLGIGGMQLYRAEAPGPMKEEKLTPRLADTARALWTIYLGLTISCAIAYWLAGMTPFDAIAHSFSTVSTGGFSTHDASLGFYASPAIEAVAIFFMVLAAINFGVHYFAWHNRNLRQYLTDIESRSFLLFVLLMVLLVGLTLRLEGNYEQLPSSLRDATFEVVSVVTSTGFGTVDFAHWPDFLPVLLIFISFVGGCGGSTAGGIKVMRVLLLVKQGQHEIRRLIHPNAILPVRIGQRVVEPRLMQSVWGFFAFYVATFGGLMLVMIHAGLDQVSAYSAVATSMNNLGPGLGEVAYNFQSVSSMGKLVAVIAMLLGRLEIFTILVLLSPGFWRK</sequence>
<dbReference type="GO" id="GO:0046872">
    <property type="term" value="F:metal ion binding"/>
    <property type="evidence" value="ECO:0007669"/>
    <property type="project" value="UniProtKB-KW"/>
</dbReference>
<proteinExistence type="inferred from homology"/>
<feature type="transmembrane region" description="Helical" evidence="14">
    <location>
        <begin position="395"/>
        <end position="418"/>
    </location>
</feature>
<keyword evidence="7 14" id="KW-0812">Transmembrane</keyword>
<feature type="binding site" evidence="13">
    <location>
        <position position="317"/>
    </location>
    <ligand>
        <name>K(+)</name>
        <dbReference type="ChEBI" id="CHEBI:29103"/>
    </ligand>
</feature>
<feature type="transmembrane region" description="Helical" evidence="14">
    <location>
        <begin position="69"/>
        <end position="89"/>
    </location>
</feature>
<evidence type="ECO:0000256" key="9">
    <source>
        <dbReference type="ARBA" id="ARBA00022989"/>
    </source>
</evidence>
<evidence type="ECO:0000313" key="18">
    <source>
        <dbReference type="Proteomes" id="UP000051634"/>
    </source>
</evidence>
<dbReference type="PANTHER" id="PTHR32024">
    <property type="entry name" value="TRK SYSTEM POTASSIUM UPTAKE PROTEIN TRKG-RELATED"/>
    <property type="match status" value="1"/>
</dbReference>
<comment type="caution">
    <text evidence="15">The sequence shown here is derived from an EMBL/GenBank/DDBJ whole genome shotgun (WGS) entry which is preliminary data.</text>
</comment>
<dbReference type="STRING" id="54398.Ga0074115_12347"/>
<keyword evidence="3 12" id="KW-0813">Transport</keyword>
<evidence type="ECO:0000256" key="7">
    <source>
        <dbReference type="ARBA" id="ARBA00022692"/>
    </source>
</evidence>
<dbReference type="EMBL" id="LMXI01000098">
    <property type="protein sequence ID" value="KRT59731.1"/>
    <property type="molecule type" value="Genomic_DNA"/>
</dbReference>
<feature type="transmembrane region" description="Helical" evidence="14">
    <location>
        <begin position="134"/>
        <end position="159"/>
    </location>
</feature>
<dbReference type="PATRIC" id="fig|54398.3.peg.2436"/>
<gene>
    <name evidence="15" type="ORF">Ga0074115_12347</name>
    <name evidence="16" type="ORF">Ga0076813_159613</name>
</gene>
<dbReference type="InterPro" id="IPR003445">
    <property type="entry name" value="Cat_transpt"/>
</dbReference>
<dbReference type="NCBIfam" id="TIGR00933">
    <property type="entry name" value="2a38"/>
    <property type="match status" value="1"/>
</dbReference>
<evidence type="ECO:0000256" key="11">
    <source>
        <dbReference type="ARBA" id="ARBA00023136"/>
    </source>
</evidence>
<keyword evidence="11 12" id="KW-0472">Membrane</keyword>
<evidence type="ECO:0000256" key="6">
    <source>
        <dbReference type="ARBA" id="ARBA00022538"/>
    </source>
</evidence>
<evidence type="ECO:0000256" key="4">
    <source>
        <dbReference type="ARBA" id="ARBA00022475"/>
    </source>
</evidence>
<dbReference type="RefSeq" id="WP_057955738.1">
    <property type="nucleotide sequence ID" value="NZ_KQ556890.1"/>
</dbReference>
<evidence type="ECO:0000256" key="5">
    <source>
        <dbReference type="ARBA" id="ARBA00022519"/>
    </source>
</evidence>
<evidence type="ECO:0000256" key="14">
    <source>
        <dbReference type="SAM" id="Phobius"/>
    </source>
</evidence>
<organism evidence="15 18">
    <name type="scientific">endosymbiont of Ridgeia piscesae</name>
    <dbReference type="NCBI Taxonomy" id="54398"/>
    <lineage>
        <taxon>Bacteria</taxon>
        <taxon>Pseudomonadati</taxon>
        <taxon>Pseudomonadota</taxon>
        <taxon>Gammaproteobacteria</taxon>
        <taxon>sulfur-oxidizing symbionts</taxon>
    </lineage>
</organism>
<evidence type="ECO:0000256" key="13">
    <source>
        <dbReference type="PIRSR" id="PIRSR006247-1"/>
    </source>
</evidence>
<feature type="transmembrane region" description="Helical" evidence="14">
    <location>
        <begin position="454"/>
        <end position="474"/>
    </location>
</feature>
<protein>
    <recommendedName>
        <fullName evidence="12">Trk system potassium uptake protein</fullName>
    </recommendedName>
</protein>
<feature type="binding site" evidence="13">
    <location>
        <position position="110"/>
    </location>
    <ligand>
        <name>K(+)</name>
        <dbReference type="ChEBI" id="CHEBI:29103"/>
    </ligand>
</feature>
<accession>A0A0T5YYW8</accession>
<dbReference type="PIRSF" id="PIRSF006247">
    <property type="entry name" value="TrkH"/>
    <property type="match status" value="1"/>
</dbReference>
<evidence type="ECO:0000313" key="16">
    <source>
        <dbReference type="EMBL" id="KRT59731.1"/>
    </source>
</evidence>
<feature type="binding site" evidence="13">
    <location>
        <position position="434"/>
    </location>
    <ligand>
        <name>K(+)</name>
        <dbReference type="ChEBI" id="CHEBI:29103"/>
    </ligand>
</feature>
<feature type="binding site" evidence="13">
    <location>
        <position position="109"/>
    </location>
    <ligand>
        <name>K(+)</name>
        <dbReference type="ChEBI" id="CHEBI:29103"/>
    </ligand>
</feature>
<keyword evidence="6 12" id="KW-0633">Potassium transport</keyword>
<keyword evidence="13" id="KW-0479">Metal-binding</keyword>
<reference evidence="17 18" key="1">
    <citation type="submission" date="2015-11" db="EMBL/GenBank/DDBJ databases">
        <title>The genome of Candidatus Endoriftia persephone in Ridgeia piscesae and population structure of the North Eastern Pacific vestimentiferan symbionts.</title>
        <authorList>
            <person name="Perez M."/>
            <person name="Juniper K.S."/>
        </authorList>
    </citation>
    <scope>NUCLEOTIDE SEQUENCE [LARGE SCALE GENOMIC DNA]</scope>
    <source>
        <strain evidence="16">Ind10</strain>
        <strain evidence="15">Ind11</strain>
    </source>
</reference>
<feature type="transmembrane region" description="Helical" evidence="14">
    <location>
        <begin position="12"/>
        <end position="31"/>
    </location>
</feature>
<keyword evidence="5 12" id="KW-0997">Cell inner membrane</keyword>
<evidence type="ECO:0000313" key="15">
    <source>
        <dbReference type="EMBL" id="KRT55740.1"/>
    </source>
</evidence>
<evidence type="ECO:0000256" key="10">
    <source>
        <dbReference type="ARBA" id="ARBA00023065"/>
    </source>
</evidence>
<comment type="function">
    <text evidence="12">Low-affinity potassium transport system. Interacts with Trk system potassium uptake protein TrkA.</text>
</comment>
<comment type="subcellular location">
    <subcellularLocation>
        <location evidence="1 12">Cell inner membrane</location>
        <topology evidence="1 12">Multi-pass membrane protein</topology>
    </subcellularLocation>
</comment>
<evidence type="ECO:0000256" key="1">
    <source>
        <dbReference type="ARBA" id="ARBA00004429"/>
    </source>
</evidence>
<feature type="transmembrane region" description="Helical" evidence="14">
    <location>
        <begin position="180"/>
        <end position="201"/>
    </location>
</feature>
<dbReference type="AlphaFoldDB" id="A0A0T5YYW8"/>
<feature type="transmembrane region" description="Helical" evidence="14">
    <location>
        <begin position="274"/>
        <end position="292"/>
    </location>
</feature>
<dbReference type="GO" id="GO:0005886">
    <property type="term" value="C:plasma membrane"/>
    <property type="evidence" value="ECO:0007669"/>
    <property type="project" value="UniProtKB-SubCell"/>
</dbReference>
<dbReference type="Proteomes" id="UP000051276">
    <property type="component" value="Unassembled WGS sequence"/>
</dbReference>
<evidence type="ECO:0000256" key="3">
    <source>
        <dbReference type="ARBA" id="ARBA00022448"/>
    </source>
</evidence>
<evidence type="ECO:0000256" key="8">
    <source>
        <dbReference type="ARBA" id="ARBA00022958"/>
    </source>
</evidence>
<dbReference type="OrthoDB" id="9810952at2"/>
<feature type="transmembrane region" description="Helical" evidence="14">
    <location>
        <begin position="37"/>
        <end position="57"/>
    </location>
</feature>
<keyword evidence="10 12" id="KW-0406">Ion transport</keyword>
<keyword evidence="4 12" id="KW-1003">Cell membrane</keyword>
<dbReference type="PANTHER" id="PTHR32024:SF2">
    <property type="entry name" value="TRK SYSTEM POTASSIUM UPTAKE PROTEIN TRKG-RELATED"/>
    <property type="match status" value="1"/>
</dbReference>